<evidence type="ECO:0000313" key="10">
    <source>
        <dbReference type="Proteomes" id="UP000297834"/>
    </source>
</evidence>
<dbReference type="InterPro" id="IPR008189">
    <property type="entry name" value="rRNA_ssu_MeTfrase_I"/>
</dbReference>
<evidence type="ECO:0000259" key="7">
    <source>
        <dbReference type="Pfam" id="PF00590"/>
    </source>
</evidence>
<dbReference type="RefSeq" id="WP_134245653.1">
    <property type="nucleotide sequence ID" value="NZ_SNTY01000076.1"/>
</dbReference>
<dbReference type="PANTHER" id="PTHR46111">
    <property type="entry name" value="RIBOSOMAL RNA SMALL SUBUNIT METHYLTRANSFERASE I"/>
    <property type="match status" value="1"/>
</dbReference>
<comment type="similarity">
    <text evidence="6">Belongs to the methyltransferase superfamily. RsmI family.</text>
</comment>
<organism evidence="9 10">
    <name type="scientific">Alkanindiges illinoisensis</name>
    <dbReference type="NCBI Taxonomy" id="197183"/>
    <lineage>
        <taxon>Bacteria</taxon>
        <taxon>Pseudomonadati</taxon>
        <taxon>Pseudomonadota</taxon>
        <taxon>Gammaproteobacteria</taxon>
        <taxon>Moraxellales</taxon>
        <taxon>Moraxellaceae</taxon>
        <taxon>Alkanindiges</taxon>
    </lineage>
</organism>
<dbReference type="EC" id="2.1.1.198" evidence="6"/>
<dbReference type="InterPro" id="IPR014776">
    <property type="entry name" value="4pyrrole_Mease_sub2"/>
</dbReference>
<dbReference type="CDD" id="cd11648">
    <property type="entry name" value="RsmI"/>
    <property type="match status" value="1"/>
</dbReference>
<dbReference type="Proteomes" id="UP000297834">
    <property type="component" value="Unassembled WGS sequence"/>
</dbReference>
<gene>
    <name evidence="6 9" type="primary">rsmI</name>
    <name evidence="9" type="ORF">E2B99_13340</name>
</gene>
<keyword evidence="1 6" id="KW-0963">Cytoplasm</keyword>
<dbReference type="PROSITE" id="PS01296">
    <property type="entry name" value="RSMI"/>
    <property type="match status" value="1"/>
</dbReference>
<dbReference type="Pfam" id="PF23016">
    <property type="entry name" value="RsmI_C"/>
    <property type="match status" value="1"/>
</dbReference>
<sequence length="278" mass="30661">MSAYLYVVATPIGHLEDISARAIQILREVALIAAEDTRHATRLMDTYHITTALTACHEHNENHKIPEIIYKIKQGQSVALISDAGTPLISDPGFKLVRAAHEENIRVIPVPGACAAIAALSAAGLPSDRFSFEGFLPAKAHARQQKLQALKTAPQTLIFYEAPHRILDCAQDMHDIFGPNRSVTLAREITKTFETIKKTTFAHLVEWVKNDPNQQKGEIVLVVAGAPETGEQDQQKVDDLLKRLLQDLPVKTASQLAADLTGLKKNELYQRALQLKAE</sequence>
<evidence type="ECO:0000256" key="2">
    <source>
        <dbReference type="ARBA" id="ARBA00022552"/>
    </source>
</evidence>
<dbReference type="STRING" id="1120977.GCA_000619845_01353"/>
<dbReference type="SUPFAM" id="SSF53790">
    <property type="entry name" value="Tetrapyrrole methylase"/>
    <property type="match status" value="1"/>
</dbReference>
<dbReference type="EMBL" id="SNTY01000076">
    <property type="protein sequence ID" value="TEU23905.1"/>
    <property type="molecule type" value="Genomic_DNA"/>
</dbReference>
<evidence type="ECO:0000256" key="1">
    <source>
        <dbReference type="ARBA" id="ARBA00022490"/>
    </source>
</evidence>
<feature type="domain" description="RsmI HTH" evidence="8">
    <location>
        <begin position="232"/>
        <end position="276"/>
    </location>
</feature>
<keyword evidence="10" id="KW-1185">Reference proteome</keyword>
<dbReference type="AlphaFoldDB" id="A0A4Y7X998"/>
<keyword evidence="5 6" id="KW-0949">S-adenosyl-L-methionine</keyword>
<keyword evidence="4 6" id="KW-0808">Transferase</keyword>
<evidence type="ECO:0000313" key="9">
    <source>
        <dbReference type="EMBL" id="TEU23905.1"/>
    </source>
</evidence>
<name>A0A4Y7X998_9GAMM</name>
<evidence type="ECO:0000259" key="8">
    <source>
        <dbReference type="Pfam" id="PF23016"/>
    </source>
</evidence>
<accession>A0A4Y7X998</accession>
<dbReference type="InterPro" id="IPR000878">
    <property type="entry name" value="4pyrrol_Mease"/>
</dbReference>
<dbReference type="InterPro" id="IPR053910">
    <property type="entry name" value="RsmI_HTH"/>
</dbReference>
<comment type="function">
    <text evidence="6">Catalyzes the 2'-O-methylation of the ribose of cytidine 1402 (C1402) in 16S rRNA.</text>
</comment>
<keyword evidence="3 6" id="KW-0489">Methyltransferase</keyword>
<dbReference type="Gene3D" id="3.40.1010.10">
    <property type="entry name" value="Cobalt-precorrin-4 Transmethylase, Domain 1"/>
    <property type="match status" value="1"/>
</dbReference>
<comment type="catalytic activity">
    <reaction evidence="6">
        <text>cytidine(1402) in 16S rRNA + S-adenosyl-L-methionine = 2'-O-methylcytidine(1402) in 16S rRNA + S-adenosyl-L-homocysteine + H(+)</text>
        <dbReference type="Rhea" id="RHEA:42924"/>
        <dbReference type="Rhea" id="RHEA-COMP:10285"/>
        <dbReference type="Rhea" id="RHEA-COMP:10286"/>
        <dbReference type="ChEBI" id="CHEBI:15378"/>
        <dbReference type="ChEBI" id="CHEBI:57856"/>
        <dbReference type="ChEBI" id="CHEBI:59789"/>
        <dbReference type="ChEBI" id="CHEBI:74495"/>
        <dbReference type="ChEBI" id="CHEBI:82748"/>
        <dbReference type="EC" id="2.1.1.198"/>
    </reaction>
</comment>
<dbReference type="OrthoDB" id="9809084at2"/>
<dbReference type="HAMAP" id="MF_01877">
    <property type="entry name" value="16SrRNA_methyltr_I"/>
    <property type="match status" value="1"/>
</dbReference>
<feature type="domain" description="Tetrapyrrole methylase" evidence="7">
    <location>
        <begin position="5"/>
        <end position="204"/>
    </location>
</feature>
<dbReference type="InterPro" id="IPR018063">
    <property type="entry name" value="SAM_MeTrfase_RsmI_CS"/>
</dbReference>
<evidence type="ECO:0000256" key="4">
    <source>
        <dbReference type="ARBA" id="ARBA00022679"/>
    </source>
</evidence>
<dbReference type="NCBIfam" id="TIGR00096">
    <property type="entry name" value="16S rRNA (cytidine(1402)-2'-O)-methyltransferase"/>
    <property type="match status" value="1"/>
</dbReference>
<dbReference type="Gene3D" id="3.30.950.10">
    <property type="entry name" value="Methyltransferase, Cobalt-precorrin-4 Transmethylase, Domain 2"/>
    <property type="match status" value="1"/>
</dbReference>
<dbReference type="PIRSF" id="PIRSF005917">
    <property type="entry name" value="MTase_YraL"/>
    <property type="match status" value="1"/>
</dbReference>
<evidence type="ECO:0000256" key="6">
    <source>
        <dbReference type="HAMAP-Rule" id="MF_01877"/>
    </source>
</evidence>
<dbReference type="Pfam" id="PF00590">
    <property type="entry name" value="TP_methylase"/>
    <property type="match status" value="1"/>
</dbReference>
<evidence type="ECO:0000256" key="3">
    <source>
        <dbReference type="ARBA" id="ARBA00022603"/>
    </source>
</evidence>
<dbReference type="FunFam" id="3.40.1010.10:FF:000007">
    <property type="entry name" value="Ribosomal RNA small subunit methyltransferase I"/>
    <property type="match status" value="1"/>
</dbReference>
<evidence type="ECO:0000256" key="5">
    <source>
        <dbReference type="ARBA" id="ARBA00022691"/>
    </source>
</evidence>
<dbReference type="InterPro" id="IPR014777">
    <property type="entry name" value="4pyrrole_Mease_sub1"/>
</dbReference>
<dbReference type="GO" id="GO:0070677">
    <property type="term" value="F:rRNA (cytosine-2'-O-)-methyltransferase activity"/>
    <property type="evidence" value="ECO:0007669"/>
    <property type="project" value="UniProtKB-UniRule"/>
</dbReference>
<comment type="caution">
    <text evidence="9">The sequence shown here is derived from an EMBL/GenBank/DDBJ whole genome shotgun (WGS) entry which is preliminary data.</text>
</comment>
<proteinExistence type="inferred from homology"/>
<keyword evidence="2 6" id="KW-0698">rRNA processing</keyword>
<comment type="subcellular location">
    <subcellularLocation>
        <location evidence="6">Cytoplasm</location>
    </subcellularLocation>
</comment>
<dbReference type="PANTHER" id="PTHR46111:SF1">
    <property type="entry name" value="RIBOSOMAL RNA SMALL SUBUNIT METHYLTRANSFERASE I"/>
    <property type="match status" value="1"/>
</dbReference>
<protein>
    <recommendedName>
        <fullName evidence="6">Ribosomal RNA small subunit methyltransferase I</fullName>
        <ecNumber evidence="6">2.1.1.198</ecNumber>
    </recommendedName>
    <alternativeName>
        <fullName evidence="6">16S rRNA 2'-O-ribose C1402 methyltransferase</fullName>
    </alternativeName>
    <alternativeName>
        <fullName evidence="6">rRNA (cytidine-2'-O-)-methyltransferase RsmI</fullName>
    </alternativeName>
</protein>
<reference evidence="9 10" key="1">
    <citation type="submission" date="2019-03" db="EMBL/GenBank/DDBJ databases">
        <title>Alkanindiges illinoisensis: a potential pathogenic isolated from ascites of a gastric cancer patient with abdominal metastasis.</title>
        <authorList>
            <person name="Hu X."/>
            <person name="Yang B."/>
            <person name="Yan X."/>
            <person name="Lin L."/>
            <person name="Zhao H."/>
            <person name="Zhou F."/>
            <person name="Su B."/>
            <person name="Chen J."/>
            <person name="Rui Y."/>
            <person name="Wang Q."/>
            <person name="Zheng L."/>
        </authorList>
    </citation>
    <scope>NUCLEOTIDE SEQUENCE [LARGE SCALE GENOMIC DNA]</scope>
    <source>
        <strain evidence="9 10">NFYY 23406</strain>
    </source>
</reference>
<dbReference type="FunFam" id="3.30.950.10:FF:000002">
    <property type="entry name" value="Ribosomal RNA small subunit methyltransferase I"/>
    <property type="match status" value="1"/>
</dbReference>
<dbReference type="InterPro" id="IPR035996">
    <property type="entry name" value="4pyrrol_Methylase_sf"/>
</dbReference>
<dbReference type="GO" id="GO:0005737">
    <property type="term" value="C:cytoplasm"/>
    <property type="evidence" value="ECO:0007669"/>
    <property type="project" value="UniProtKB-SubCell"/>
</dbReference>